<feature type="compositionally biased region" description="Low complexity" evidence="1">
    <location>
        <begin position="458"/>
        <end position="475"/>
    </location>
</feature>
<sequence>MEIASSYLKSLIEPLIDLIHGDLVLGDICCRRVADAFVAHHEAALRRVVTGHALPNGLEKAIETYCVRSCLLNRPELLTQSHDVAQMLQRFADTLIEAARASKGEQVCEGHETQNKRSEGKEARPPLEEVAEMETGSSAYLQATSGETIKEDVAALQAQPEAQRCARLINCLGEVVLGYIMVAAQQCAQQAQEYLEGASWHGTRVVHAPYHAALHQFVKSAVEHREARKREKEAAQEAEEQALLFGSDHAVVVPVAISEGGDDEGKGDLVGVRERDQRDAPESSETDFAAQVQAAMESMPSSPQPPPQLLLKHPVPQATSTHRGRVLHSVNDSVTEQCDALAQTKLPTALRGQEQQHSGLVQCRGPHPSTFAEAEGRASAPDELTMSPQIGADPFSLTAASSSLVTSAEGRPREDGSAARPPHRKLQKTKTVFIGASETSVLRMMEDRKDDGREDGHLLPTPASASASMTSSMLPIGAQGSHNAGGTAGDTASSPYSTTVSSVGGVDAREGVRRCLQRQDAEPRSYFLCGATNRFEPSVARGFFGDG</sequence>
<keyword evidence="3" id="KW-1185">Reference proteome</keyword>
<evidence type="ECO:0000256" key="1">
    <source>
        <dbReference type="SAM" id="MobiDB-lite"/>
    </source>
</evidence>
<dbReference type="EMBL" id="JAFHKP010000025">
    <property type="protein sequence ID" value="KAG5477555.1"/>
    <property type="molecule type" value="Genomic_DNA"/>
</dbReference>
<dbReference type="OrthoDB" id="273538at2759"/>
<dbReference type="Proteomes" id="UP000674179">
    <property type="component" value="Chromosome 25"/>
</dbReference>
<dbReference type="RefSeq" id="XP_067692495.1">
    <property type="nucleotide sequence ID" value="XM_067836953.1"/>
</dbReference>
<reference evidence="2 3" key="1">
    <citation type="submission" date="2021-02" db="EMBL/GenBank/DDBJ databases">
        <title>Leishmania (Mundinia) enrietti genome sequencing and assembly.</title>
        <authorList>
            <person name="Almutairi H."/>
            <person name="Gatherer D."/>
        </authorList>
    </citation>
    <scope>NUCLEOTIDE SEQUENCE [LARGE SCALE GENOMIC DNA]</scope>
    <source>
        <strain evidence="2">CUR178</strain>
    </source>
</reference>
<dbReference type="KEGG" id="lenr:94172463"/>
<feature type="region of interest" description="Disordered" evidence="1">
    <location>
        <begin position="449"/>
        <end position="504"/>
    </location>
</feature>
<protein>
    <submittedName>
        <fullName evidence="2">Uncharacterized protein</fullName>
    </submittedName>
</protein>
<feature type="compositionally biased region" description="Low complexity" evidence="1">
    <location>
        <begin position="396"/>
        <end position="408"/>
    </location>
</feature>
<dbReference type="AlphaFoldDB" id="A0A836H4P5"/>
<proteinExistence type="predicted"/>
<name>A0A836H4P5_LEIEN</name>
<dbReference type="GeneID" id="94172463"/>
<evidence type="ECO:0000313" key="2">
    <source>
        <dbReference type="EMBL" id="KAG5477555.1"/>
    </source>
</evidence>
<feature type="compositionally biased region" description="Basic and acidic residues" evidence="1">
    <location>
        <begin position="105"/>
        <end position="127"/>
    </location>
</feature>
<feature type="region of interest" description="Disordered" evidence="1">
    <location>
        <begin position="105"/>
        <end position="134"/>
    </location>
</feature>
<evidence type="ECO:0000313" key="3">
    <source>
        <dbReference type="Proteomes" id="UP000674179"/>
    </source>
</evidence>
<gene>
    <name evidence="2" type="ORF">CUR178_05260</name>
</gene>
<feature type="region of interest" description="Disordered" evidence="1">
    <location>
        <begin position="358"/>
        <end position="430"/>
    </location>
</feature>
<organism evidence="2 3">
    <name type="scientific">Leishmania enriettii</name>
    <dbReference type="NCBI Taxonomy" id="5663"/>
    <lineage>
        <taxon>Eukaryota</taxon>
        <taxon>Discoba</taxon>
        <taxon>Euglenozoa</taxon>
        <taxon>Kinetoplastea</taxon>
        <taxon>Metakinetoplastina</taxon>
        <taxon>Trypanosomatida</taxon>
        <taxon>Trypanosomatidae</taxon>
        <taxon>Leishmaniinae</taxon>
        <taxon>Leishmania</taxon>
    </lineage>
</organism>
<feature type="compositionally biased region" description="Polar residues" evidence="1">
    <location>
        <begin position="480"/>
        <end position="502"/>
    </location>
</feature>
<accession>A0A836H4P5</accession>
<comment type="caution">
    <text evidence="2">The sequence shown here is derived from an EMBL/GenBank/DDBJ whole genome shotgun (WGS) entry which is preliminary data.</text>
</comment>